<dbReference type="PRINTS" id="PR00778">
    <property type="entry name" value="HTHARSR"/>
</dbReference>
<dbReference type="SUPFAM" id="SSF46785">
    <property type="entry name" value="Winged helix' DNA-binding domain"/>
    <property type="match status" value="1"/>
</dbReference>
<dbReference type="SMART" id="SM00418">
    <property type="entry name" value="HTH_ARSR"/>
    <property type="match status" value="1"/>
</dbReference>
<feature type="domain" description="HTH arsR-type" evidence="4">
    <location>
        <begin position="3"/>
        <end position="97"/>
    </location>
</feature>
<dbReference type="EMBL" id="AODQ01000160">
    <property type="protein sequence ID" value="EMR00974.1"/>
    <property type="molecule type" value="Genomic_DNA"/>
</dbReference>
<dbReference type="GO" id="GO:0003700">
    <property type="term" value="F:DNA-binding transcription factor activity"/>
    <property type="evidence" value="ECO:0007669"/>
    <property type="project" value="InterPro"/>
</dbReference>
<gene>
    <name evidence="5" type="primary">arsR_2</name>
    <name evidence="5" type="ORF">ADICEAN_03902</name>
</gene>
<dbReference type="Pfam" id="PF01022">
    <property type="entry name" value="HTH_5"/>
    <property type="match status" value="1"/>
</dbReference>
<dbReference type="NCBIfam" id="NF033788">
    <property type="entry name" value="HTH_metalloreg"/>
    <property type="match status" value="1"/>
</dbReference>
<dbReference type="STRING" id="1279009.ADICEAN_03902"/>
<evidence type="ECO:0000259" key="4">
    <source>
        <dbReference type="PROSITE" id="PS50987"/>
    </source>
</evidence>
<dbReference type="eggNOG" id="COG0640">
    <property type="taxonomic scope" value="Bacteria"/>
</dbReference>
<dbReference type="PANTHER" id="PTHR33154:SF18">
    <property type="entry name" value="ARSENICAL RESISTANCE OPERON REPRESSOR"/>
    <property type="match status" value="1"/>
</dbReference>
<protein>
    <submittedName>
        <fullName evidence="5">Arsenical resistance operon repressor</fullName>
    </submittedName>
</protein>
<evidence type="ECO:0000313" key="6">
    <source>
        <dbReference type="Proteomes" id="UP000011910"/>
    </source>
</evidence>
<organism evidence="5 6">
    <name type="scientific">Cesiribacter andamanensis AMV16</name>
    <dbReference type="NCBI Taxonomy" id="1279009"/>
    <lineage>
        <taxon>Bacteria</taxon>
        <taxon>Pseudomonadati</taxon>
        <taxon>Bacteroidota</taxon>
        <taxon>Cytophagia</taxon>
        <taxon>Cytophagales</taxon>
        <taxon>Cesiribacteraceae</taxon>
        <taxon>Cesiribacter</taxon>
    </lineage>
</organism>
<dbReference type="PROSITE" id="PS50987">
    <property type="entry name" value="HTH_ARSR_2"/>
    <property type="match status" value="1"/>
</dbReference>
<proteinExistence type="predicted"/>
<accession>M7NR37</accession>
<dbReference type="PANTHER" id="PTHR33154">
    <property type="entry name" value="TRANSCRIPTIONAL REGULATOR, ARSR FAMILY"/>
    <property type="match status" value="1"/>
</dbReference>
<evidence type="ECO:0000256" key="2">
    <source>
        <dbReference type="ARBA" id="ARBA00023125"/>
    </source>
</evidence>
<dbReference type="InterPro" id="IPR036388">
    <property type="entry name" value="WH-like_DNA-bd_sf"/>
</dbReference>
<dbReference type="RefSeq" id="WP_009197279.1">
    <property type="nucleotide sequence ID" value="NZ_AODQ01000160.1"/>
</dbReference>
<dbReference type="OrthoDB" id="9798835at2"/>
<dbReference type="CDD" id="cd00090">
    <property type="entry name" value="HTH_ARSR"/>
    <property type="match status" value="1"/>
</dbReference>
<keyword evidence="2" id="KW-0238">DNA-binding</keyword>
<dbReference type="InterPro" id="IPR011991">
    <property type="entry name" value="ArsR-like_HTH"/>
</dbReference>
<dbReference type="AlphaFoldDB" id="M7NR37"/>
<evidence type="ECO:0000313" key="5">
    <source>
        <dbReference type="EMBL" id="EMR00974.1"/>
    </source>
</evidence>
<evidence type="ECO:0000256" key="1">
    <source>
        <dbReference type="ARBA" id="ARBA00023015"/>
    </source>
</evidence>
<reference evidence="5 6" key="1">
    <citation type="journal article" date="2013" name="Genome Announc.">
        <title>Draft Genome Sequence of Cesiribacter andamanensis Strain AMV16T, Isolated from a Soil Sample from a Mud Volcano in the Andaman Islands, India.</title>
        <authorList>
            <person name="Shivaji S."/>
            <person name="Ara S."/>
            <person name="Begum Z."/>
            <person name="Srinivas T.N."/>
            <person name="Singh A."/>
            <person name="Kumar Pinnaka A."/>
        </authorList>
    </citation>
    <scope>NUCLEOTIDE SEQUENCE [LARGE SCALE GENOMIC DNA]</scope>
    <source>
        <strain evidence="5 6">AMV16</strain>
    </source>
</reference>
<evidence type="ECO:0000256" key="3">
    <source>
        <dbReference type="ARBA" id="ARBA00023163"/>
    </source>
</evidence>
<dbReference type="InterPro" id="IPR018334">
    <property type="entry name" value="ArsR_HTH"/>
</dbReference>
<name>M7NR37_9BACT</name>
<dbReference type="PROSITE" id="PS00846">
    <property type="entry name" value="HTH_ARSR_1"/>
    <property type="match status" value="1"/>
</dbReference>
<dbReference type="Proteomes" id="UP000011910">
    <property type="component" value="Unassembled WGS sequence"/>
</dbReference>
<dbReference type="Gene3D" id="1.10.10.10">
    <property type="entry name" value="Winged helix-like DNA-binding domain superfamily/Winged helix DNA-binding domain"/>
    <property type="match status" value="1"/>
</dbReference>
<keyword evidence="6" id="KW-1185">Reference proteome</keyword>
<dbReference type="GO" id="GO:0003677">
    <property type="term" value="F:DNA binding"/>
    <property type="evidence" value="ECO:0007669"/>
    <property type="project" value="UniProtKB-KW"/>
</dbReference>
<sequence length="129" mass="15556">MRLKNFSLQFGTQLFKALSDEARLRMLHLLYRKGEMCISDLQLTLEFTQTKTSRHITYLRNAGLLGFRKDDLWIFYFVKEEMEDVVRQLLDPMEKDPELKRDLEVYQILNSNRELAVNKLQRRRWMGPN</sequence>
<comment type="caution">
    <text evidence="5">The sequence shown here is derived from an EMBL/GenBank/DDBJ whole genome shotgun (WGS) entry which is preliminary data.</text>
</comment>
<dbReference type="InterPro" id="IPR001845">
    <property type="entry name" value="HTH_ArsR_DNA-bd_dom"/>
</dbReference>
<dbReference type="InterPro" id="IPR036390">
    <property type="entry name" value="WH_DNA-bd_sf"/>
</dbReference>
<dbReference type="InterPro" id="IPR051081">
    <property type="entry name" value="HTH_MetalResp_TranReg"/>
</dbReference>
<keyword evidence="1" id="KW-0805">Transcription regulation</keyword>
<keyword evidence="3" id="KW-0804">Transcription</keyword>